<evidence type="ECO:0000313" key="10">
    <source>
        <dbReference type="Proteomes" id="UP000515135"/>
    </source>
</evidence>
<evidence type="ECO:0000256" key="4">
    <source>
        <dbReference type="ARBA" id="ARBA00023212"/>
    </source>
</evidence>
<feature type="region of interest" description="Disordered" evidence="8">
    <location>
        <begin position="1"/>
        <end position="25"/>
    </location>
</feature>
<dbReference type="Gene3D" id="2.60.40.4330">
    <property type="entry name" value="Kinesin-like protein Kif23, Arf6-interacting domain"/>
    <property type="match status" value="1"/>
</dbReference>
<keyword evidence="7" id="KW-0175">Coiled coil</keyword>
<dbReference type="Proteomes" id="UP000515135">
    <property type="component" value="Unplaced"/>
</dbReference>
<protein>
    <recommendedName>
        <fullName evidence="6">Kinesin-like protein</fullName>
    </recommendedName>
</protein>
<dbReference type="InterPro" id="IPR027640">
    <property type="entry name" value="Kinesin-like_fam"/>
</dbReference>
<proteinExistence type="inferred from homology"/>
<dbReference type="Pfam" id="PF16540">
    <property type="entry name" value="MKLP1_Arf_bdg"/>
    <property type="match status" value="1"/>
</dbReference>
<dbReference type="RefSeq" id="XP_019617712.1">
    <property type="nucleotide sequence ID" value="XM_019762153.1"/>
</dbReference>
<feature type="coiled-coil region" evidence="7">
    <location>
        <begin position="541"/>
        <end position="624"/>
    </location>
</feature>
<dbReference type="SUPFAM" id="SSF52540">
    <property type="entry name" value="P-loop containing nucleoside triphosphate hydrolases"/>
    <property type="match status" value="1"/>
</dbReference>
<dbReference type="InterPro" id="IPR001752">
    <property type="entry name" value="Kinesin_motor_dom"/>
</dbReference>
<reference evidence="11" key="1">
    <citation type="submission" date="2025-08" db="UniProtKB">
        <authorList>
            <consortium name="RefSeq"/>
        </authorList>
    </citation>
    <scope>IDENTIFICATION</scope>
    <source>
        <tissue evidence="11">Gonad</tissue>
    </source>
</reference>
<evidence type="ECO:0000259" key="9">
    <source>
        <dbReference type="PROSITE" id="PS50067"/>
    </source>
</evidence>
<keyword evidence="5 6" id="KW-0505">Motor protein</keyword>
<dbReference type="PANTHER" id="PTHR24115">
    <property type="entry name" value="KINESIN-RELATED"/>
    <property type="match status" value="1"/>
</dbReference>
<feature type="region of interest" description="Disordered" evidence="8">
    <location>
        <begin position="797"/>
        <end position="821"/>
    </location>
</feature>
<gene>
    <name evidence="11" type="primary">LOC109465030</name>
</gene>
<evidence type="ECO:0000313" key="11">
    <source>
        <dbReference type="RefSeq" id="XP_019617712.1"/>
    </source>
</evidence>
<dbReference type="Pfam" id="PF00225">
    <property type="entry name" value="Kinesin"/>
    <property type="match status" value="1"/>
</dbReference>
<dbReference type="InterPro" id="IPR036961">
    <property type="entry name" value="Kinesin_motor_dom_sf"/>
</dbReference>
<evidence type="ECO:0000256" key="3">
    <source>
        <dbReference type="ARBA" id="ARBA00022840"/>
    </source>
</evidence>
<organism evidence="10 11">
    <name type="scientific">Branchiostoma belcheri</name>
    <name type="common">Amphioxus</name>
    <dbReference type="NCBI Taxonomy" id="7741"/>
    <lineage>
        <taxon>Eukaryota</taxon>
        <taxon>Metazoa</taxon>
        <taxon>Chordata</taxon>
        <taxon>Cephalochordata</taxon>
        <taxon>Leptocardii</taxon>
        <taxon>Amphioxiformes</taxon>
        <taxon>Branchiostomatidae</taxon>
        <taxon>Branchiostoma</taxon>
    </lineage>
</organism>
<evidence type="ECO:0000256" key="2">
    <source>
        <dbReference type="ARBA" id="ARBA00022741"/>
    </source>
</evidence>
<feature type="compositionally biased region" description="Basic residues" evidence="8">
    <location>
        <begin position="1"/>
        <end position="14"/>
    </location>
</feature>
<keyword evidence="3 5" id="KW-0067">ATP-binding</keyword>
<keyword evidence="2 5" id="KW-0547">Nucleotide-binding</keyword>
<dbReference type="InterPro" id="IPR038105">
    <property type="entry name" value="Kif23_Arf-bd_sf"/>
</dbReference>
<comment type="subcellular location">
    <subcellularLocation>
        <location evidence="1">Cytoplasm</location>
        <location evidence="1">Cytoskeleton</location>
    </subcellularLocation>
</comment>
<dbReference type="GO" id="GO:0051256">
    <property type="term" value="P:mitotic spindle midzone assembly"/>
    <property type="evidence" value="ECO:0007669"/>
    <property type="project" value="TreeGrafter"/>
</dbReference>
<evidence type="ECO:0000256" key="6">
    <source>
        <dbReference type="RuleBase" id="RU000394"/>
    </source>
</evidence>
<dbReference type="GO" id="GO:0005634">
    <property type="term" value="C:nucleus"/>
    <property type="evidence" value="ECO:0007669"/>
    <property type="project" value="TreeGrafter"/>
</dbReference>
<evidence type="ECO:0000256" key="5">
    <source>
        <dbReference type="PROSITE-ProRule" id="PRU00283"/>
    </source>
</evidence>
<dbReference type="GeneID" id="109465030"/>
<dbReference type="InterPro" id="IPR019821">
    <property type="entry name" value="Kinesin_motor_CS"/>
</dbReference>
<dbReference type="CDD" id="cd01368">
    <property type="entry name" value="KISc_KIF23_like"/>
    <property type="match status" value="1"/>
</dbReference>
<dbReference type="PANTHER" id="PTHR24115:SF600">
    <property type="entry name" value="KINESIN-LIKE PROTEIN KIF23"/>
    <property type="match status" value="1"/>
</dbReference>
<dbReference type="SMART" id="SM00129">
    <property type="entry name" value="KISc"/>
    <property type="match status" value="1"/>
</dbReference>
<name>A0A6P4YG13_BRABE</name>
<dbReference type="PROSITE" id="PS00411">
    <property type="entry name" value="KINESIN_MOTOR_1"/>
    <property type="match status" value="1"/>
</dbReference>
<keyword evidence="4" id="KW-0206">Cytoskeleton</keyword>
<evidence type="ECO:0000256" key="7">
    <source>
        <dbReference type="SAM" id="Coils"/>
    </source>
</evidence>
<dbReference type="KEGG" id="bbel:109465030"/>
<dbReference type="GO" id="GO:0007018">
    <property type="term" value="P:microtubule-based movement"/>
    <property type="evidence" value="ECO:0007669"/>
    <property type="project" value="InterPro"/>
</dbReference>
<dbReference type="GO" id="GO:0005871">
    <property type="term" value="C:kinesin complex"/>
    <property type="evidence" value="ECO:0007669"/>
    <property type="project" value="TreeGrafter"/>
</dbReference>
<sequence length="847" mass="96897">MKPTRGKTPKKTPRRPQQTNKAKDPVEVYCRLRPPSDDQTDLCAEVLSDGVLLLRPSEAARVNRIGELKETQHTFRFVFPPETSQKTLFDMVALPLVQDVIQGKNGLLFTYGVTGSGKTHTVQGTPADHGLLPRCLDVIFNSIGELQAKRYVFKPDKVNGMDLQTEADAMLERQRKLQQDLLVPPKTPTTPRRNAGDDWQNFPYVADPTKVEAVDEDNAYAVFVSFIEIYNNYIYDLLEEAPTSAPSTPRAPFKFQSDDGNGIAPQSKILREDLNHNMYVYGATEVEVKNPEEACEQLIKGQKRRRVAHTQLNMASSRSHSVFLIRVAQAPLDPEGEEVLQDKAQVCVSQLALVDLAGSERTNRTKNTGDRLREASNINASLMVLRTCIEVLRENQTTNSNRIVPYRDSKVTHLFKNYFEGEGKVRMVICVNPSASDYEETIHVMRFAELTQEVEITRQKEVRFDTGLAAGRRRANQMYKEALEKFERGEQDVHFALPGRPGYTLGPPWPCLELTAASDDMTLQNLIQFLVDREACRRTLCEDLSRKHEVMRTQLLDLEKNNIVLRQEMESLQEQLSGKGKDLERAKKKIENLEYKNEVLRRTAQLYDEEKKEMESELKSKDHQITSRTAESRRLRQTMKAIEQTKDAKWEKECERRMKQQRLELQNKMWVKEEKLRQLKEIVSKDGKRRAKSPPPKPTAPPVRLNHRRSRSASGDRWLDHKPVCNLETETVLQPQLKKKMTVSVPDVKNIKKTDKYLLTHQEEDSQGEIETKLIKGDVFKSRAGGHSVQFTDIEVLKQQAPPESRKRSASEDIAEEHSGDWTDVETRCAIAVEGHDRRASAKRHKV</sequence>
<feature type="binding site" evidence="5">
    <location>
        <begin position="112"/>
        <end position="119"/>
    </location>
    <ligand>
        <name>ATP</name>
        <dbReference type="ChEBI" id="CHEBI:30616"/>
    </ligand>
</feature>
<evidence type="ECO:0000256" key="1">
    <source>
        <dbReference type="ARBA" id="ARBA00004245"/>
    </source>
</evidence>
<feature type="region of interest" description="Disordered" evidence="8">
    <location>
        <begin position="682"/>
        <end position="719"/>
    </location>
</feature>
<dbReference type="GO" id="GO:0005874">
    <property type="term" value="C:microtubule"/>
    <property type="evidence" value="ECO:0007669"/>
    <property type="project" value="UniProtKB-KW"/>
</dbReference>
<dbReference type="GO" id="GO:0008017">
    <property type="term" value="F:microtubule binding"/>
    <property type="evidence" value="ECO:0007669"/>
    <property type="project" value="InterPro"/>
</dbReference>
<dbReference type="OrthoDB" id="2403182at2759"/>
<dbReference type="PROSITE" id="PS50067">
    <property type="entry name" value="KINESIN_MOTOR_2"/>
    <property type="match status" value="1"/>
</dbReference>
<evidence type="ECO:0000256" key="8">
    <source>
        <dbReference type="SAM" id="MobiDB-lite"/>
    </source>
</evidence>
<dbReference type="GO" id="GO:0003777">
    <property type="term" value="F:microtubule motor activity"/>
    <property type="evidence" value="ECO:0007669"/>
    <property type="project" value="InterPro"/>
</dbReference>
<dbReference type="GO" id="GO:0005524">
    <property type="term" value="F:ATP binding"/>
    <property type="evidence" value="ECO:0007669"/>
    <property type="project" value="UniProtKB-UniRule"/>
</dbReference>
<dbReference type="PRINTS" id="PR00380">
    <property type="entry name" value="KINESINHEAVY"/>
</dbReference>
<dbReference type="Gene3D" id="3.40.850.10">
    <property type="entry name" value="Kinesin motor domain"/>
    <property type="match status" value="1"/>
</dbReference>
<dbReference type="InterPro" id="IPR027417">
    <property type="entry name" value="P-loop_NTPase"/>
</dbReference>
<feature type="compositionally biased region" description="Basic and acidic residues" evidence="8">
    <location>
        <begin position="804"/>
        <end position="821"/>
    </location>
</feature>
<accession>A0A6P4YG13</accession>
<comment type="similarity">
    <text evidence="5 6">Belongs to the TRAFAC class myosin-kinesin ATPase superfamily. Kinesin family.</text>
</comment>
<dbReference type="AlphaFoldDB" id="A0A6P4YG13"/>
<keyword evidence="6" id="KW-0493">Microtubule</keyword>
<keyword evidence="4" id="KW-0963">Cytoplasm</keyword>
<dbReference type="GO" id="GO:0016887">
    <property type="term" value="F:ATP hydrolysis activity"/>
    <property type="evidence" value="ECO:0007669"/>
    <property type="project" value="TreeGrafter"/>
</dbReference>
<feature type="domain" description="Kinesin motor" evidence="9">
    <location>
        <begin position="25"/>
        <end position="454"/>
    </location>
</feature>
<keyword evidence="10" id="KW-1185">Reference proteome</keyword>
<dbReference type="InterPro" id="IPR032384">
    <property type="entry name" value="Kif23_Arf-bd"/>
</dbReference>